<comment type="similarity">
    <text evidence="2">Belongs to the amino acid-polyamine-organocation (APC) superfamily. Spore germination protein (SGP) (TC 2.A.3.9) family.</text>
</comment>
<feature type="transmembrane region" description="Helical" evidence="8">
    <location>
        <begin position="222"/>
        <end position="244"/>
    </location>
</feature>
<keyword evidence="4" id="KW-0309">Germination</keyword>
<dbReference type="AlphaFoldDB" id="A0A2N5N347"/>
<proteinExistence type="inferred from homology"/>
<evidence type="ECO:0000313" key="9">
    <source>
        <dbReference type="EMBL" id="PLT44743.1"/>
    </source>
</evidence>
<organism evidence="9 10">
    <name type="scientific">Paenibacillus pasadenensis</name>
    <dbReference type="NCBI Taxonomy" id="217090"/>
    <lineage>
        <taxon>Bacteria</taxon>
        <taxon>Bacillati</taxon>
        <taxon>Bacillota</taxon>
        <taxon>Bacilli</taxon>
        <taxon>Bacillales</taxon>
        <taxon>Paenibacillaceae</taxon>
        <taxon>Paenibacillus</taxon>
    </lineage>
</organism>
<evidence type="ECO:0000256" key="3">
    <source>
        <dbReference type="ARBA" id="ARBA00022448"/>
    </source>
</evidence>
<dbReference type="PANTHER" id="PTHR34975">
    <property type="entry name" value="SPORE GERMINATION PROTEIN A2"/>
    <property type="match status" value="1"/>
</dbReference>
<keyword evidence="6 8" id="KW-1133">Transmembrane helix</keyword>
<dbReference type="GO" id="GO:0016020">
    <property type="term" value="C:membrane"/>
    <property type="evidence" value="ECO:0007669"/>
    <property type="project" value="UniProtKB-SubCell"/>
</dbReference>
<feature type="transmembrane region" description="Helical" evidence="8">
    <location>
        <begin position="314"/>
        <end position="333"/>
    </location>
</feature>
<evidence type="ECO:0000256" key="1">
    <source>
        <dbReference type="ARBA" id="ARBA00004141"/>
    </source>
</evidence>
<dbReference type="RefSeq" id="WP_028600401.1">
    <property type="nucleotide sequence ID" value="NZ_BIMM01000154.1"/>
</dbReference>
<dbReference type="Pfam" id="PF03845">
    <property type="entry name" value="Spore_permease"/>
    <property type="match status" value="1"/>
</dbReference>
<dbReference type="EMBL" id="NFEZ01000004">
    <property type="protein sequence ID" value="PLT44743.1"/>
    <property type="molecule type" value="Genomic_DNA"/>
</dbReference>
<feature type="transmembrane region" description="Helical" evidence="8">
    <location>
        <begin position="345"/>
        <end position="364"/>
    </location>
</feature>
<feature type="transmembrane region" description="Helical" evidence="8">
    <location>
        <begin position="123"/>
        <end position="140"/>
    </location>
</feature>
<keyword evidence="3" id="KW-0813">Transport</keyword>
<feature type="transmembrane region" description="Helical" evidence="8">
    <location>
        <begin position="149"/>
        <end position="169"/>
    </location>
</feature>
<feature type="transmembrane region" description="Helical" evidence="8">
    <location>
        <begin position="189"/>
        <end position="210"/>
    </location>
</feature>
<dbReference type="NCBIfam" id="TIGR00912">
    <property type="entry name" value="2A0309"/>
    <property type="match status" value="1"/>
</dbReference>
<feature type="transmembrane region" description="Helical" evidence="8">
    <location>
        <begin position="12"/>
        <end position="31"/>
    </location>
</feature>
<comment type="subcellular location">
    <subcellularLocation>
        <location evidence="1">Membrane</location>
        <topology evidence="1">Multi-pass membrane protein</topology>
    </subcellularLocation>
</comment>
<dbReference type="PANTHER" id="PTHR34975:SF2">
    <property type="entry name" value="SPORE GERMINATION PROTEIN A2"/>
    <property type="match status" value="1"/>
</dbReference>
<dbReference type="GO" id="GO:0009847">
    <property type="term" value="P:spore germination"/>
    <property type="evidence" value="ECO:0007669"/>
    <property type="project" value="InterPro"/>
</dbReference>
<reference evidence="9 10" key="1">
    <citation type="submission" date="2017-05" db="EMBL/GenBank/DDBJ databases">
        <title>Functional genome analysis of Paenibacillus pasadenensis strain R16: insights on endophytic life style and antifungal activity.</title>
        <authorList>
            <person name="Passera A."/>
            <person name="Marcolungo L."/>
            <person name="Casati P."/>
            <person name="Brasca M."/>
            <person name="Quaglino F."/>
            <person name="Delledonne M."/>
        </authorList>
    </citation>
    <scope>NUCLEOTIDE SEQUENCE [LARGE SCALE GENOMIC DNA]</scope>
    <source>
        <strain evidence="9 10">R16</strain>
    </source>
</reference>
<sequence length="376" mass="41522">MKPIGNGRISARQFKIMIVFSLIGDSILILPNLMGNISHQDAWLSQLAAIACGMALAWAYAALLGRLGRLSFVGAWTALLGRIAGSALGLVYAYGFYAMVLALLAEISLFMRAQMMRETPAEAIMLAFLIVIAAGLRYGIETFARTSELLYPIFIAMFLFLSLCLLPQIKADQLLPIAGAGMPQIAEGSFLSFAYGFLESAVLLMLTPYLEDDRKAARSAIFKGFLTGGLMLFLILLLCVLVLGPSMMELKHYPTFQLAQRIEIGRFLERLEALLTFLWIVTVFYKALLYSFSLQKTISEIARLQDDRILAMPLCLLMLAGGMISVPNIAAYNELIKAQFPYYDLILYLGGPLLLLLLLAIPAARRRLEARQPRAG</sequence>
<name>A0A2N5N347_9BACL</name>
<evidence type="ECO:0000256" key="6">
    <source>
        <dbReference type="ARBA" id="ARBA00022989"/>
    </source>
</evidence>
<evidence type="ECO:0000256" key="8">
    <source>
        <dbReference type="SAM" id="Phobius"/>
    </source>
</evidence>
<keyword evidence="7 8" id="KW-0472">Membrane</keyword>
<accession>A0A2N5N347</accession>
<keyword evidence="10" id="KW-1185">Reference proteome</keyword>
<feature type="transmembrane region" description="Helical" evidence="8">
    <location>
        <begin position="43"/>
        <end position="67"/>
    </location>
</feature>
<evidence type="ECO:0000256" key="5">
    <source>
        <dbReference type="ARBA" id="ARBA00022692"/>
    </source>
</evidence>
<feature type="transmembrane region" description="Helical" evidence="8">
    <location>
        <begin position="79"/>
        <end position="103"/>
    </location>
</feature>
<dbReference type="InterPro" id="IPR004761">
    <property type="entry name" value="Spore_GerAB"/>
</dbReference>
<dbReference type="Proteomes" id="UP000234789">
    <property type="component" value="Unassembled WGS sequence"/>
</dbReference>
<evidence type="ECO:0000256" key="4">
    <source>
        <dbReference type="ARBA" id="ARBA00022544"/>
    </source>
</evidence>
<gene>
    <name evidence="9" type="ORF">B8V81_3174</name>
</gene>
<comment type="caution">
    <text evidence="9">The sequence shown here is derived from an EMBL/GenBank/DDBJ whole genome shotgun (WGS) entry which is preliminary data.</text>
</comment>
<feature type="transmembrane region" description="Helical" evidence="8">
    <location>
        <begin position="273"/>
        <end position="293"/>
    </location>
</feature>
<dbReference type="Gene3D" id="1.20.1740.10">
    <property type="entry name" value="Amino acid/polyamine transporter I"/>
    <property type="match status" value="1"/>
</dbReference>
<evidence type="ECO:0000313" key="10">
    <source>
        <dbReference type="Proteomes" id="UP000234789"/>
    </source>
</evidence>
<protein>
    <submittedName>
        <fullName evidence="9">Spore germination protein GerKB</fullName>
    </submittedName>
</protein>
<evidence type="ECO:0000256" key="7">
    <source>
        <dbReference type="ARBA" id="ARBA00023136"/>
    </source>
</evidence>
<evidence type="ECO:0000256" key="2">
    <source>
        <dbReference type="ARBA" id="ARBA00007998"/>
    </source>
</evidence>
<keyword evidence="5 8" id="KW-0812">Transmembrane</keyword>